<evidence type="ECO:0000313" key="4">
    <source>
        <dbReference type="EMBL" id="BCG45760.1"/>
    </source>
</evidence>
<dbReference type="Proteomes" id="UP000515472">
    <property type="component" value="Chromosome"/>
</dbReference>
<feature type="modified residue" description="4-aspartylphosphate" evidence="2">
    <location>
        <position position="56"/>
    </location>
</feature>
<keyword evidence="5" id="KW-1185">Reference proteome</keyword>
<dbReference type="AlphaFoldDB" id="A0A6S6LY22"/>
<dbReference type="RefSeq" id="WP_185244110.1">
    <property type="nucleotide sequence ID" value="NZ_AP023213.1"/>
</dbReference>
<dbReference type="PANTHER" id="PTHR44591:SF19">
    <property type="entry name" value="TWO-COMPONENT RESPONSE REGULATOR-RELATED"/>
    <property type="match status" value="1"/>
</dbReference>
<gene>
    <name evidence="4" type="ORF">GEOBRER4_n0528</name>
</gene>
<proteinExistence type="predicted"/>
<dbReference type="SUPFAM" id="SSF52172">
    <property type="entry name" value="CheY-like"/>
    <property type="match status" value="1"/>
</dbReference>
<name>A0A6S6LY22_9BACT</name>
<dbReference type="SMART" id="SM00448">
    <property type="entry name" value="REC"/>
    <property type="match status" value="1"/>
</dbReference>
<reference evidence="4 5" key="1">
    <citation type="submission" date="2020-06" db="EMBL/GenBank/DDBJ databases">
        <title>Interaction of electrochemicaly active bacteria, Geobacter bremensis R4 on different carbon anode.</title>
        <authorList>
            <person name="Meng L."/>
            <person name="Yoshida N."/>
        </authorList>
    </citation>
    <scope>NUCLEOTIDE SEQUENCE [LARGE SCALE GENOMIC DNA]</scope>
    <source>
        <strain evidence="4 5">R4</strain>
    </source>
</reference>
<organism evidence="4 5">
    <name type="scientific">Citrifermentans bremense</name>
    <dbReference type="NCBI Taxonomy" id="60035"/>
    <lineage>
        <taxon>Bacteria</taxon>
        <taxon>Pseudomonadati</taxon>
        <taxon>Thermodesulfobacteriota</taxon>
        <taxon>Desulfuromonadia</taxon>
        <taxon>Geobacterales</taxon>
        <taxon>Geobacteraceae</taxon>
        <taxon>Citrifermentans</taxon>
    </lineage>
</organism>
<evidence type="ECO:0000259" key="3">
    <source>
        <dbReference type="PROSITE" id="PS50110"/>
    </source>
</evidence>
<dbReference type="EMBL" id="AP023213">
    <property type="protein sequence ID" value="BCG45760.1"/>
    <property type="molecule type" value="Genomic_DNA"/>
</dbReference>
<dbReference type="GO" id="GO:0000160">
    <property type="term" value="P:phosphorelay signal transduction system"/>
    <property type="evidence" value="ECO:0007669"/>
    <property type="project" value="InterPro"/>
</dbReference>
<keyword evidence="1 2" id="KW-0597">Phosphoprotein</keyword>
<dbReference type="PANTHER" id="PTHR44591">
    <property type="entry name" value="STRESS RESPONSE REGULATOR PROTEIN 1"/>
    <property type="match status" value="1"/>
</dbReference>
<evidence type="ECO:0000256" key="1">
    <source>
        <dbReference type="ARBA" id="ARBA00022553"/>
    </source>
</evidence>
<dbReference type="PROSITE" id="PS50110">
    <property type="entry name" value="RESPONSE_REGULATORY"/>
    <property type="match status" value="1"/>
</dbReference>
<dbReference type="InterPro" id="IPR001789">
    <property type="entry name" value="Sig_transdc_resp-reg_receiver"/>
</dbReference>
<dbReference type="KEGG" id="gbn:GEOBRER4_05100"/>
<evidence type="ECO:0000256" key="2">
    <source>
        <dbReference type="PROSITE-ProRule" id="PRU00169"/>
    </source>
</evidence>
<accession>A0A6S6LY22</accession>
<feature type="domain" description="Response regulatory" evidence="3">
    <location>
        <begin position="6"/>
        <end position="122"/>
    </location>
</feature>
<dbReference type="Gene3D" id="3.40.50.2300">
    <property type="match status" value="1"/>
</dbReference>
<sequence length="133" mass="15127">MFEAIKVLCVDDEINILNTVRRQLCDLDVEVHGVLSAEEGLRFLRQTQRIHVVVSDFRMPGMSGIDFLKIVLRERPEARRVLLSGYADAVAVQEALAENKLFTFLHKPWKADELIGIVAEAVSFYGKCPLEKR</sequence>
<dbReference type="Pfam" id="PF00072">
    <property type="entry name" value="Response_reg"/>
    <property type="match status" value="1"/>
</dbReference>
<protein>
    <submittedName>
        <fullName evidence="4">Response regulator receiver protein</fullName>
    </submittedName>
</protein>
<dbReference type="CDD" id="cd17569">
    <property type="entry name" value="REC_HupR-like"/>
    <property type="match status" value="1"/>
</dbReference>
<dbReference type="InterPro" id="IPR050595">
    <property type="entry name" value="Bact_response_regulator"/>
</dbReference>
<evidence type="ECO:0000313" key="5">
    <source>
        <dbReference type="Proteomes" id="UP000515472"/>
    </source>
</evidence>
<dbReference type="InterPro" id="IPR011006">
    <property type="entry name" value="CheY-like_superfamily"/>
</dbReference>